<evidence type="ECO:0000256" key="1">
    <source>
        <dbReference type="SAM" id="SignalP"/>
    </source>
</evidence>
<dbReference type="Proteomes" id="UP000054937">
    <property type="component" value="Unassembled WGS sequence"/>
</dbReference>
<keyword evidence="3" id="KW-1185">Reference proteome</keyword>
<dbReference type="SUPFAM" id="SSF57184">
    <property type="entry name" value="Growth factor receptor domain"/>
    <property type="match status" value="1"/>
</dbReference>
<reference evidence="2 3" key="1">
    <citation type="journal article" date="2015" name="Sci. Rep.">
        <title>Genome of the facultative scuticociliatosis pathogen Pseudocohnilembus persalinus provides insight into its virulence through horizontal gene transfer.</title>
        <authorList>
            <person name="Xiong J."/>
            <person name="Wang G."/>
            <person name="Cheng J."/>
            <person name="Tian M."/>
            <person name="Pan X."/>
            <person name="Warren A."/>
            <person name="Jiang C."/>
            <person name="Yuan D."/>
            <person name="Miao W."/>
        </authorList>
    </citation>
    <scope>NUCLEOTIDE SEQUENCE [LARGE SCALE GENOMIC DNA]</scope>
    <source>
        <strain evidence="2">36N120E</strain>
    </source>
</reference>
<feature type="chain" id="PRO_5006867360" evidence="1">
    <location>
        <begin position="30"/>
        <end position="570"/>
    </location>
</feature>
<gene>
    <name evidence="2" type="ORF">PPERSA_00035</name>
</gene>
<evidence type="ECO:0000313" key="2">
    <source>
        <dbReference type="EMBL" id="KRW98376.1"/>
    </source>
</evidence>
<organism evidence="2 3">
    <name type="scientific">Pseudocohnilembus persalinus</name>
    <name type="common">Ciliate</name>
    <dbReference type="NCBI Taxonomy" id="266149"/>
    <lineage>
        <taxon>Eukaryota</taxon>
        <taxon>Sar</taxon>
        <taxon>Alveolata</taxon>
        <taxon>Ciliophora</taxon>
        <taxon>Intramacronucleata</taxon>
        <taxon>Oligohymenophorea</taxon>
        <taxon>Scuticociliatia</taxon>
        <taxon>Philasterida</taxon>
        <taxon>Pseudocohnilembidae</taxon>
        <taxon>Pseudocohnilembus</taxon>
    </lineage>
</organism>
<comment type="caution">
    <text evidence="2">The sequence shown here is derived from an EMBL/GenBank/DDBJ whole genome shotgun (WGS) entry which is preliminary data.</text>
</comment>
<evidence type="ECO:0000313" key="3">
    <source>
        <dbReference type="Proteomes" id="UP000054937"/>
    </source>
</evidence>
<name>A0A0V0Q802_PSEPJ</name>
<sequence length="570" mass="66098">MKFKEKQHSTKTQLCLLFYILLCIPQFFPQFTQDHLNHIENWNYFNKTTDFSFNNIIIGSFTIGFDSVQVNSNVYGYIIDISASNQELLIAFCDFQGITISSHIFTSTSKFHQSQISKTNVINEIFYATLNNDYSFYFGFMLSDSSPSRGSYLDQENNIDSDFSRFDTKSTNKYIYIIGAQYISNQDPNQLQLILIDIQTSLTSYSIEKSVLLQVNVSTDLKFTLQAYDDDKAIVIYENLQGFQQKIDIDPNTSLNTFFPINYGINIFGTGFNNFVQTKSLKFYYNGDTYYTIVISGSSKLSMNTFKYNFDSTLILKCNISQIDLYQEYEIQIFNMMYGVIDYNYVWIKGEIFQNSDLKTSIFFMNPLQCSLYKDNQNSLYMHIFENTNNINIIMTFKSLNIPQFVLLGSYFKFQGDGTIETYNAQLYFIEPITQCLVGCYECTDKLNCISCTTEYYKQTSSSICSIQKIKIKMLIKPNKSFLIKQAKCPQNCLNCQIKLLQCPECKEYINLQNTEHVKLLQTQCRCSSGYLTCIQKHSQEYCNKNHVSQTELISICIDQKGKQIKLNQI</sequence>
<keyword evidence="1" id="KW-0732">Signal</keyword>
<accession>A0A0V0Q802</accession>
<dbReference type="EMBL" id="LDAU01000252">
    <property type="protein sequence ID" value="KRW98376.1"/>
    <property type="molecule type" value="Genomic_DNA"/>
</dbReference>
<dbReference type="InterPro" id="IPR009030">
    <property type="entry name" value="Growth_fac_rcpt_cys_sf"/>
</dbReference>
<feature type="signal peptide" evidence="1">
    <location>
        <begin position="1"/>
        <end position="29"/>
    </location>
</feature>
<proteinExistence type="predicted"/>
<dbReference type="AlphaFoldDB" id="A0A0V0Q802"/>
<protein>
    <submittedName>
        <fullName evidence="2">Insulin-like growth factor binding protein, N-terminal</fullName>
    </submittedName>
</protein>
<dbReference type="InParanoid" id="A0A0V0Q802"/>